<name>A0AA96M6Y8_9ENTR</name>
<dbReference type="InterPro" id="IPR023772">
    <property type="entry name" value="DNA-bd_HTH_TetR-type_CS"/>
</dbReference>
<dbReference type="EMBL" id="CP135253">
    <property type="protein sequence ID" value="WNS39303.1"/>
    <property type="molecule type" value="Genomic_DNA"/>
</dbReference>
<dbReference type="PROSITE" id="PS50977">
    <property type="entry name" value="HTH_TETR_2"/>
    <property type="match status" value="1"/>
</dbReference>
<dbReference type="KEGG" id="echu:RQP59_07055"/>
<dbReference type="Pfam" id="PF09209">
    <property type="entry name" value="CecR_C"/>
    <property type="match status" value="1"/>
</dbReference>
<dbReference type="EMBL" id="JBHGSI010000001">
    <property type="protein sequence ID" value="MFB4718403.1"/>
    <property type="molecule type" value="Genomic_DNA"/>
</dbReference>
<dbReference type="SUPFAM" id="SSF46689">
    <property type="entry name" value="Homeodomain-like"/>
    <property type="match status" value="1"/>
</dbReference>
<keyword evidence="6" id="KW-1185">Reference proteome</keyword>
<gene>
    <name evidence="5" type="primary">cecR</name>
    <name evidence="4" type="ORF">ACE3KR_05810</name>
    <name evidence="5" type="ORF">RQP59_07055</name>
</gene>
<dbReference type="PROSITE" id="PS01081">
    <property type="entry name" value="HTH_TETR_1"/>
    <property type="match status" value="1"/>
</dbReference>
<dbReference type="AlphaFoldDB" id="A0AA96M6Y8"/>
<dbReference type="Gene3D" id="1.10.357.10">
    <property type="entry name" value="Tetracycline Repressor, domain 2"/>
    <property type="match status" value="1"/>
</dbReference>
<protein>
    <submittedName>
        <fullName evidence="5">Transcriptional regulator CecR</fullName>
    </submittedName>
</protein>
<dbReference type="InterPro" id="IPR036271">
    <property type="entry name" value="Tet_transcr_reg_TetR-rel_C_sf"/>
</dbReference>
<evidence type="ECO:0000313" key="5">
    <source>
        <dbReference type="EMBL" id="WNS39303.1"/>
    </source>
</evidence>
<dbReference type="RefSeq" id="WP_080327825.1">
    <property type="nucleotide sequence ID" value="NZ_CP135253.1"/>
</dbReference>
<feature type="domain" description="HTH tetR-type" evidence="3">
    <location>
        <begin position="11"/>
        <end position="70"/>
    </location>
</feature>
<dbReference type="SUPFAM" id="SSF48498">
    <property type="entry name" value="Tetracyclin repressor-like, C-terminal domain"/>
    <property type="match status" value="1"/>
</dbReference>
<dbReference type="NCBIfam" id="NF008587">
    <property type="entry name" value="PRK11552.1"/>
    <property type="match status" value="1"/>
</dbReference>
<evidence type="ECO:0000313" key="4">
    <source>
        <dbReference type="EMBL" id="MFB4718403.1"/>
    </source>
</evidence>
<dbReference type="PANTHER" id="PTHR30055:SF146">
    <property type="entry name" value="HTH-TYPE TRANSCRIPTIONAL DUAL REGULATOR CECR"/>
    <property type="match status" value="1"/>
</dbReference>
<dbReference type="GO" id="GO:0003700">
    <property type="term" value="F:DNA-binding transcription factor activity"/>
    <property type="evidence" value="ECO:0007669"/>
    <property type="project" value="TreeGrafter"/>
</dbReference>
<evidence type="ECO:0000259" key="3">
    <source>
        <dbReference type="PROSITE" id="PS50977"/>
    </source>
</evidence>
<feature type="DNA-binding region" description="H-T-H motif" evidence="2">
    <location>
        <begin position="33"/>
        <end position="52"/>
    </location>
</feature>
<dbReference type="PRINTS" id="PR00455">
    <property type="entry name" value="HTHTETR"/>
</dbReference>
<reference evidence="4 6" key="2">
    <citation type="submission" date="2024-09" db="EMBL/GenBank/DDBJ databases">
        <title>Molecular characterization of Carbapenemase-producing Enterobacter cloacae Complex from Infections in Argentina.</title>
        <authorList>
            <person name="De Mendieta J.M."/>
            <person name="Gomez S."/>
        </authorList>
    </citation>
    <scope>NUCLEOTIDE SEQUENCE [LARGE SCALE GENOMIC DNA]</scope>
    <source>
        <strain evidence="4 6">M23267</strain>
    </source>
</reference>
<dbReference type="GO" id="GO:0000976">
    <property type="term" value="F:transcription cis-regulatory region binding"/>
    <property type="evidence" value="ECO:0007669"/>
    <property type="project" value="TreeGrafter"/>
</dbReference>
<dbReference type="InterPro" id="IPR009057">
    <property type="entry name" value="Homeodomain-like_sf"/>
</dbReference>
<dbReference type="InterPro" id="IPR001647">
    <property type="entry name" value="HTH_TetR"/>
</dbReference>
<dbReference type="Proteomes" id="UP001577381">
    <property type="component" value="Unassembled WGS sequence"/>
</dbReference>
<sequence length="225" mass="24914">MNTTPTTTKGEQAKSQLIAAALAQFGEYGLHATTRDIAAQAGQNIAAITYYFGSKEDLYLACAQWIADFIGSHFRPHVEEATALLSQPTPDRSAIRQLILSACDNMIRLLTHDDTLNLSKFISREQLSPTAAYQRVHDQVIAPMHTHLTRLIAAYTGRDASDTDTILHTHALLGEILAFRLGRETILLRTGWTQFDEDKAAQISQVITCHLDLILQGLTQRSLKS</sequence>
<dbReference type="Pfam" id="PF00440">
    <property type="entry name" value="TetR_N"/>
    <property type="match status" value="1"/>
</dbReference>
<proteinExistence type="predicted"/>
<accession>A0AA96M6Y8</accession>
<reference evidence="5" key="1">
    <citation type="submission" date="2023-09" db="EMBL/GenBank/DDBJ databases">
        <title>Coexistence of blaNDM-1 and blaKPC-2 in Enterobacter chuandaensis.</title>
        <authorList>
            <person name="Chen R."/>
        </authorList>
    </citation>
    <scope>NUCLEOTIDE SEQUENCE</scope>
    <source>
        <strain evidence="5">FAHZZU5885</strain>
    </source>
</reference>
<dbReference type="InterPro" id="IPR015292">
    <property type="entry name" value="Tscrpt_reg_YbiH_C"/>
</dbReference>
<dbReference type="InterPro" id="IPR050109">
    <property type="entry name" value="HTH-type_TetR-like_transc_reg"/>
</dbReference>
<organism evidence="5">
    <name type="scientific">Enterobacter chuandaensis</name>
    <dbReference type="NCBI Taxonomy" id="2497875"/>
    <lineage>
        <taxon>Bacteria</taxon>
        <taxon>Pseudomonadati</taxon>
        <taxon>Pseudomonadota</taxon>
        <taxon>Gammaproteobacteria</taxon>
        <taxon>Enterobacterales</taxon>
        <taxon>Enterobacteriaceae</taxon>
        <taxon>Enterobacter</taxon>
        <taxon>Enterobacter cloacae complex</taxon>
    </lineage>
</organism>
<evidence type="ECO:0000256" key="2">
    <source>
        <dbReference type="PROSITE-ProRule" id="PRU00335"/>
    </source>
</evidence>
<keyword evidence="1 2" id="KW-0238">DNA-binding</keyword>
<dbReference type="Gene3D" id="1.10.10.60">
    <property type="entry name" value="Homeodomain-like"/>
    <property type="match status" value="1"/>
</dbReference>
<dbReference type="PANTHER" id="PTHR30055">
    <property type="entry name" value="HTH-TYPE TRANSCRIPTIONAL REGULATOR RUTR"/>
    <property type="match status" value="1"/>
</dbReference>
<evidence type="ECO:0000256" key="1">
    <source>
        <dbReference type="ARBA" id="ARBA00023125"/>
    </source>
</evidence>
<evidence type="ECO:0000313" key="6">
    <source>
        <dbReference type="Proteomes" id="UP001577381"/>
    </source>
</evidence>